<dbReference type="RefSeq" id="WP_134455185.1">
    <property type="nucleotide sequence ID" value="NZ_SOFL01000056.1"/>
</dbReference>
<sequence length="259" mass="26554">MDKNRIWAFGAALAIAATAILGWTLGISPKLNEAKAAEIQRAVVETQNIDYESQLATLQKQFDNIGDLKSDLAALQLAVPNAAEIPAFVTQLDTIGRQRDVTLTGIIVNDAQSYVPVVVAPPAAAAAPAAEVESTETTGAGVSATEAVTVPPTPAELAASLAPSPSPLVTAANFVSVPITVNVEGSYGDVLEFIDGLQKGTRLALVTTFSTKAAAPVAIAPNPEVTVDDIAPIAPERVAAQISALIYVLIDPADPIAAG</sequence>
<reference evidence="1 2" key="1">
    <citation type="submission" date="2019-03" db="EMBL/GenBank/DDBJ databases">
        <title>Genomics of glacier-inhabiting Cryobacterium strains.</title>
        <authorList>
            <person name="Liu Q."/>
            <person name="Xin Y.-H."/>
        </authorList>
    </citation>
    <scope>NUCLEOTIDE SEQUENCE [LARGE SCALE GENOMIC DNA]</scope>
    <source>
        <strain evidence="1 2">RHLS22-1</strain>
    </source>
</reference>
<protein>
    <recommendedName>
        <fullName evidence="3">Pilus assembly protein PilO</fullName>
    </recommendedName>
</protein>
<dbReference type="InterPro" id="IPR014717">
    <property type="entry name" value="Transl_elong_EF1B/ribsomal_bS6"/>
</dbReference>
<comment type="caution">
    <text evidence="1">The sequence shown here is derived from an EMBL/GenBank/DDBJ whole genome shotgun (WGS) entry which is preliminary data.</text>
</comment>
<dbReference type="AlphaFoldDB" id="A0A4R8W178"/>
<evidence type="ECO:0008006" key="3">
    <source>
        <dbReference type="Google" id="ProtNLM"/>
    </source>
</evidence>
<proteinExistence type="predicted"/>
<dbReference type="OrthoDB" id="5149329at2"/>
<gene>
    <name evidence="1" type="ORF">E3O42_16780</name>
</gene>
<keyword evidence="2" id="KW-1185">Reference proteome</keyword>
<organism evidence="1 2">
    <name type="scientific">Cryobacterium adonitolivorans</name>
    <dbReference type="NCBI Taxonomy" id="1259189"/>
    <lineage>
        <taxon>Bacteria</taxon>
        <taxon>Bacillati</taxon>
        <taxon>Actinomycetota</taxon>
        <taxon>Actinomycetes</taxon>
        <taxon>Micrococcales</taxon>
        <taxon>Microbacteriaceae</taxon>
        <taxon>Cryobacterium</taxon>
    </lineage>
</organism>
<dbReference type="Gene3D" id="3.30.70.60">
    <property type="match status" value="1"/>
</dbReference>
<name>A0A4R8W178_9MICO</name>
<accession>A0A4R8W178</accession>
<evidence type="ECO:0000313" key="1">
    <source>
        <dbReference type="EMBL" id="TFB96793.1"/>
    </source>
</evidence>
<dbReference type="Proteomes" id="UP000297907">
    <property type="component" value="Unassembled WGS sequence"/>
</dbReference>
<dbReference type="EMBL" id="SOFL01000056">
    <property type="protein sequence ID" value="TFB96793.1"/>
    <property type="molecule type" value="Genomic_DNA"/>
</dbReference>
<evidence type="ECO:0000313" key="2">
    <source>
        <dbReference type="Proteomes" id="UP000297907"/>
    </source>
</evidence>